<evidence type="ECO:0000256" key="10">
    <source>
        <dbReference type="ARBA" id="ARBA00023268"/>
    </source>
</evidence>
<feature type="region of interest" description="Disordered" evidence="14">
    <location>
        <begin position="925"/>
        <end position="991"/>
    </location>
</feature>
<sequence length="991" mass="109007">MTQENNNDDLSRNNRKNPKGKKLGFFKIFMIVVLMSTLILTGIVGGLVFGAIKDTPKIDVSNIDDLLNQNSFILDQQGNVIEKVLAEENRTAESISNMPDHLQKAFISIEDERFYDHFGIDIRGIAAALVEDIKAGAKVRGASTITQQLARNLYLSNEKKLTRKIREAYIAIQLDRKLSKEQILEAYLNKIYLGQGAYGVKEAAHTYFSKDDLKDLTIAESALIAGITQSPNNLSPYLTVKPQDVPPDSTVVGNIDILGEKYVAIFNEKAVKRQRIILGKMKELEHISESEYQEALNENMIEAIKPGKKKFTDISSYFVDYVKEQVVDDLVEKTKISREEAHRELLTGGLRIYSTVDVNLQRDIEDLYTNFSKVVFGGKRGSSWSSDGYGNILDSYKNILFYKKSNILNENNDLVIENGSYTLSEKGLSINSSKLNIYPKTIDINDFYTIDNNTLVTHGVGSLNFSEDDYYVVDNKELVIRSSFLNKSKDFYRIDERKNLIISSNYFPVDNTGVVQPQSSTVIMDHATGQIKALVGGRNFEGSKILNRALTPRQPGSAIKPLAAFLPALDNGYTAATPIDDVPLPAYSEGKPGPRNSYSGYKGVIPVREAIKISSNAVSVKVVDDIGVKLSKEYLQKLGIIKANGKDSFVTRLENKATNDENLSALGLGGMAKGISPLDMTGAFAAIANEGTYIKPIAYTKVEDRYGNIILENKPSKTKVVSPQTAYVMTDMLQDVVTSGTGGRARVPGVQVAGKTGTTSDYTDAWFVGYTPQYTASVWIGNDSPAIKLPNGSALASGLWSNVMKRVHQNVPAKSFQAPDGIIKQSVCTISGKLPTSLCKGDPRHVVKTEIFAKGTEPKEYCDVHVSVKVDVTTGKLASSNCPDSVIGYKVFMKVNPPYIPSKAGGIIPLDYNYRVPTQYCNHSYIPIKDPDEDDIEDDNDDSTDGISTDESSEGGNKIDNILDNILNPNKDKNNNNQNGNGNGNPEGNNQ</sequence>
<evidence type="ECO:0000256" key="9">
    <source>
        <dbReference type="ARBA" id="ARBA00022984"/>
    </source>
</evidence>
<keyword evidence="8" id="KW-0133">Cell shape</keyword>
<evidence type="ECO:0000256" key="6">
    <source>
        <dbReference type="ARBA" id="ARBA00022679"/>
    </source>
</evidence>
<dbReference type="AlphaFoldDB" id="K0AXX4"/>
<comment type="similarity">
    <text evidence="2">In the N-terminal section; belongs to the glycosyltransferase 51 family.</text>
</comment>
<evidence type="ECO:0000256" key="15">
    <source>
        <dbReference type="SAM" id="Phobius"/>
    </source>
</evidence>
<dbReference type="GO" id="GO:0008955">
    <property type="term" value="F:peptidoglycan glycosyltransferase activity"/>
    <property type="evidence" value="ECO:0007669"/>
    <property type="project" value="UniProtKB-EC"/>
</dbReference>
<dbReference type="KEGG" id="cad:Curi_c10350"/>
<evidence type="ECO:0000256" key="4">
    <source>
        <dbReference type="ARBA" id="ARBA00022670"/>
    </source>
</evidence>
<name>K0AXX4_GOTA9</name>
<keyword evidence="5 18" id="KW-0328">Glycosyltransferase</keyword>
<keyword evidence="15" id="KW-0812">Transmembrane</keyword>
<dbReference type="InterPro" id="IPR001264">
    <property type="entry name" value="Glyco_trans_51"/>
</dbReference>
<dbReference type="HOGENOM" id="CLU_006354_2_2_9"/>
<keyword evidence="4" id="KW-0645">Protease</keyword>
<dbReference type="GO" id="GO:0071555">
    <property type="term" value="P:cell wall organization"/>
    <property type="evidence" value="ECO:0007669"/>
    <property type="project" value="UniProtKB-KW"/>
</dbReference>
<evidence type="ECO:0000259" key="16">
    <source>
        <dbReference type="Pfam" id="PF00905"/>
    </source>
</evidence>
<feature type="domain" description="Glycosyl transferase family 51" evidence="17">
    <location>
        <begin position="78"/>
        <end position="238"/>
    </location>
</feature>
<feature type="compositionally biased region" description="Acidic residues" evidence="14">
    <location>
        <begin position="931"/>
        <end position="944"/>
    </location>
</feature>
<reference evidence="18 19" key="1">
    <citation type="journal article" date="2012" name="PLoS ONE">
        <title>The purine-utilizing bacterium Clostridium acidurici 9a: a genome-guided metabolic reconsideration.</title>
        <authorList>
            <person name="Hartwich K."/>
            <person name="Poehlein A."/>
            <person name="Daniel R."/>
        </authorList>
    </citation>
    <scope>NUCLEOTIDE SEQUENCE [LARGE SCALE GENOMIC DNA]</scope>
    <source>
        <strain evidence="19">ATCC 7906 / DSM 604 / BCRC 14475 / CIP 104303 / KCTC 5404 / NCIMB 10678 / 9a</strain>
    </source>
</reference>
<keyword evidence="6 18" id="KW-0808">Transferase</keyword>
<keyword evidence="3" id="KW-0121">Carboxypeptidase</keyword>
<evidence type="ECO:0000256" key="8">
    <source>
        <dbReference type="ARBA" id="ARBA00022960"/>
    </source>
</evidence>
<evidence type="ECO:0000256" key="13">
    <source>
        <dbReference type="ARBA" id="ARBA00049902"/>
    </source>
</evidence>
<dbReference type="GO" id="GO:0009252">
    <property type="term" value="P:peptidoglycan biosynthetic process"/>
    <property type="evidence" value="ECO:0007669"/>
    <property type="project" value="UniProtKB-KW"/>
</dbReference>
<dbReference type="InterPro" id="IPR036950">
    <property type="entry name" value="PBP_transglycosylase"/>
</dbReference>
<feature type="transmembrane region" description="Helical" evidence="15">
    <location>
        <begin position="25"/>
        <end position="52"/>
    </location>
</feature>
<feature type="domain" description="Penicillin-binding protein transpeptidase" evidence="16">
    <location>
        <begin position="520"/>
        <end position="779"/>
    </location>
</feature>
<dbReference type="Gene3D" id="1.10.3810.10">
    <property type="entry name" value="Biosynthetic peptidoglycan transglycosylase-like"/>
    <property type="match status" value="1"/>
</dbReference>
<comment type="similarity">
    <text evidence="1">In the C-terminal section; belongs to the transpeptidase family.</text>
</comment>
<dbReference type="Proteomes" id="UP000006094">
    <property type="component" value="Chromosome"/>
</dbReference>
<proteinExistence type="inferred from homology"/>
<evidence type="ECO:0000313" key="18">
    <source>
        <dbReference type="EMBL" id="AFS78049.1"/>
    </source>
</evidence>
<comment type="catalytic activity">
    <reaction evidence="13">
        <text>[GlcNAc-(1-&gt;4)-Mur2Ac(oyl-L-Ala-gamma-D-Glu-L-Lys-D-Ala-D-Ala)](n)-di-trans,octa-cis-undecaprenyl diphosphate + beta-D-GlcNAc-(1-&gt;4)-Mur2Ac(oyl-L-Ala-gamma-D-Glu-L-Lys-D-Ala-D-Ala)-di-trans,octa-cis-undecaprenyl diphosphate = [GlcNAc-(1-&gt;4)-Mur2Ac(oyl-L-Ala-gamma-D-Glu-L-Lys-D-Ala-D-Ala)](n+1)-di-trans,octa-cis-undecaprenyl diphosphate + di-trans,octa-cis-undecaprenyl diphosphate + H(+)</text>
        <dbReference type="Rhea" id="RHEA:23708"/>
        <dbReference type="Rhea" id="RHEA-COMP:9602"/>
        <dbReference type="Rhea" id="RHEA-COMP:9603"/>
        <dbReference type="ChEBI" id="CHEBI:15378"/>
        <dbReference type="ChEBI" id="CHEBI:58405"/>
        <dbReference type="ChEBI" id="CHEBI:60033"/>
        <dbReference type="ChEBI" id="CHEBI:78435"/>
        <dbReference type="EC" id="2.4.99.28"/>
    </reaction>
</comment>
<evidence type="ECO:0000256" key="1">
    <source>
        <dbReference type="ARBA" id="ARBA00007090"/>
    </source>
</evidence>
<dbReference type="EC" id="3.4.-.-" evidence="18"/>
<evidence type="ECO:0000256" key="14">
    <source>
        <dbReference type="SAM" id="MobiDB-lite"/>
    </source>
</evidence>
<dbReference type="Pfam" id="PF00905">
    <property type="entry name" value="Transpeptidase"/>
    <property type="match status" value="1"/>
</dbReference>
<evidence type="ECO:0000256" key="5">
    <source>
        <dbReference type="ARBA" id="ARBA00022676"/>
    </source>
</evidence>
<protein>
    <submittedName>
        <fullName evidence="18">Penicillin-binding protein 1A</fullName>
        <ecNumber evidence="18">2.4.1.-</ecNumber>
        <ecNumber evidence="18">3.4.-.-</ecNumber>
    </submittedName>
</protein>
<dbReference type="RefSeq" id="WP_014967186.1">
    <property type="nucleotide sequence ID" value="NC_018664.1"/>
</dbReference>
<dbReference type="PANTHER" id="PTHR32282:SF33">
    <property type="entry name" value="PEPTIDOGLYCAN GLYCOSYLTRANSFERASE"/>
    <property type="match status" value="1"/>
</dbReference>
<evidence type="ECO:0000256" key="11">
    <source>
        <dbReference type="ARBA" id="ARBA00023316"/>
    </source>
</evidence>
<dbReference type="EC" id="2.4.1.-" evidence="18"/>
<evidence type="ECO:0000256" key="7">
    <source>
        <dbReference type="ARBA" id="ARBA00022801"/>
    </source>
</evidence>
<dbReference type="InterPro" id="IPR050396">
    <property type="entry name" value="Glycosyltr_51/Transpeptidase"/>
</dbReference>
<keyword evidence="9" id="KW-0573">Peptidoglycan synthesis</keyword>
<accession>K0AXX4</accession>
<keyword evidence="15" id="KW-1133">Transmembrane helix</keyword>
<dbReference type="STRING" id="1128398.Curi_c10350"/>
<dbReference type="Pfam" id="PF00912">
    <property type="entry name" value="Transgly"/>
    <property type="match status" value="1"/>
</dbReference>
<feature type="compositionally biased region" description="Low complexity" evidence="14">
    <location>
        <begin position="958"/>
        <end position="991"/>
    </location>
</feature>
<dbReference type="eggNOG" id="COG5009">
    <property type="taxonomic scope" value="Bacteria"/>
</dbReference>
<keyword evidence="15" id="KW-0472">Membrane</keyword>
<dbReference type="InterPro" id="IPR012338">
    <property type="entry name" value="Beta-lactam/transpept-like"/>
</dbReference>
<evidence type="ECO:0000256" key="12">
    <source>
        <dbReference type="ARBA" id="ARBA00034000"/>
    </source>
</evidence>
<dbReference type="SUPFAM" id="SSF56601">
    <property type="entry name" value="beta-lactamase/transpeptidase-like"/>
    <property type="match status" value="1"/>
</dbReference>
<dbReference type="SUPFAM" id="SSF53955">
    <property type="entry name" value="Lysozyme-like"/>
    <property type="match status" value="1"/>
</dbReference>
<keyword evidence="11" id="KW-0961">Cell wall biogenesis/degradation</keyword>
<keyword evidence="7 18" id="KW-0378">Hydrolase</keyword>
<evidence type="ECO:0000256" key="2">
    <source>
        <dbReference type="ARBA" id="ARBA00007739"/>
    </source>
</evidence>
<dbReference type="GO" id="GO:0006508">
    <property type="term" value="P:proteolysis"/>
    <property type="evidence" value="ECO:0007669"/>
    <property type="project" value="UniProtKB-KW"/>
</dbReference>
<evidence type="ECO:0000256" key="3">
    <source>
        <dbReference type="ARBA" id="ARBA00022645"/>
    </source>
</evidence>
<organism evidence="18 19">
    <name type="scientific">Gottschalkia acidurici (strain ATCC 7906 / DSM 604 / BCRC 14475 / CIP 104303 / KCTC 5404 / NCIMB 10678 / 9a)</name>
    <name type="common">Clostridium acidurici</name>
    <dbReference type="NCBI Taxonomy" id="1128398"/>
    <lineage>
        <taxon>Bacteria</taxon>
        <taxon>Bacillati</taxon>
        <taxon>Bacillota</taxon>
        <taxon>Tissierellia</taxon>
        <taxon>Tissierellales</taxon>
        <taxon>Gottschalkiaceae</taxon>
        <taxon>Gottschalkia</taxon>
    </lineage>
</organism>
<dbReference type="FunFam" id="1.10.3810.10:FF:000001">
    <property type="entry name" value="Penicillin-binding protein 1A"/>
    <property type="match status" value="1"/>
</dbReference>
<dbReference type="PATRIC" id="fig|1128398.3.peg.1036"/>
<evidence type="ECO:0000259" key="17">
    <source>
        <dbReference type="Pfam" id="PF00912"/>
    </source>
</evidence>
<dbReference type="GO" id="GO:0008658">
    <property type="term" value="F:penicillin binding"/>
    <property type="evidence" value="ECO:0007669"/>
    <property type="project" value="InterPro"/>
</dbReference>
<dbReference type="InterPro" id="IPR023346">
    <property type="entry name" value="Lysozyme-like_dom_sf"/>
</dbReference>
<keyword evidence="19" id="KW-1185">Reference proteome</keyword>
<evidence type="ECO:0000313" key="19">
    <source>
        <dbReference type="Proteomes" id="UP000006094"/>
    </source>
</evidence>
<dbReference type="NCBIfam" id="TIGR02074">
    <property type="entry name" value="PBP_1a_fam"/>
    <property type="match status" value="1"/>
</dbReference>
<dbReference type="Gene3D" id="3.40.710.10">
    <property type="entry name" value="DD-peptidase/beta-lactamase superfamily"/>
    <property type="match status" value="1"/>
</dbReference>
<keyword evidence="10" id="KW-0511">Multifunctional enzyme</keyword>
<dbReference type="InterPro" id="IPR001460">
    <property type="entry name" value="PCN-bd_Tpept"/>
</dbReference>
<dbReference type="PANTHER" id="PTHR32282">
    <property type="entry name" value="BINDING PROTEIN TRANSPEPTIDASE, PUTATIVE-RELATED"/>
    <property type="match status" value="1"/>
</dbReference>
<dbReference type="EMBL" id="CP003326">
    <property type="protein sequence ID" value="AFS78049.1"/>
    <property type="molecule type" value="Genomic_DNA"/>
</dbReference>
<dbReference type="GO" id="GO:0009002">
    <property type="term" value="F:serine-type D-Ala-D-Ala carboxypeptidase activity"/>
    <property type="evidence" value="ECO:0007669"/>
    <property type="project" value="UniProtKB-EC"/>
</dbReference>
<dbReference type="GO" id="GO:0008360">
    <property type="term" value="P:regulation of cell shape"/>
    <property type="evidence" value="ECO:0007669"/>
    <property type="project" value="UniProtKB-KW"/>
</dbReference>
<gene>
    <name evidence="18" type="primary">pbpA2</name>
    <name evidence="18" type="ordered locus">Curi_c10350</name>
</gene>
<comment type="catalytic activity">
    <reaction evidence="12">
        <text>Preferential cleavage: (Ac)2-L-Lys-D-Ala-|-D-Ala. Also transpeptidation of peptidyl-alanyl moieties that are N-acyl substituents of D-alanine.</text>
        <dbReference type="EC" id="3.4.16.4"/>
    </reaction>
</comment>